<evidence type="ECO:0000256" key="1">
    <source>
        <dbReference type="ARBA" id="ARBA00023016"/>
    </source>
</evidence>
<keyword evidence="5" id="KW-0315">Glutamine amidotransferase</keyword>
<sequence>MSVKHVLFVVTNAAVIGPNNRATGFFFPEIAHPFEVLDKAGIAVEYASLQGGKPPEDGFDGSDAAQAEFLASDSYRRLARSRKLSEVDVLDYDAVFFPGGLGPMVDITGNPEVQAAVRRAWDGGKVVAAVCHGPSALLGVKLADGSPLVRGRKVAGFSTAEEDGYARADVPFDLESALRDEGGLYESAEPWRPKLAVDGRLITGQNPASGTLVGQAIVQALSGKAVA</sequence>
<name>A0ABP3VFE3_9BURK</name>
<gene>
    <name evidence="5" type="ORF">GCM10009107_37170</name>
</gene>
<dbReference type="Proteomes" id="UP001500279">
    <property type="component" value="Unassembled WGS sequence"/>
</dbReference>
<dbReference type="InterPro" id="IPR050325">
    <property type="entry name" value="Prot/Nucl_acid_deglycase"/>
</dbReference>
<evidence type="ECO:0000259" key="4">
    <source>
        <dbReference type="Pfam" id="PF01965"/>
    </source>
</evidence>
<protein>
    <submittedName>
        <fullName evidence="5">Type 1 glutamine amidotransferase domain-containing protein</fullName>
    </submittedName>
</protein>
<keyword evidence="2" id="KW-0456">Lyase</keyword>
<dbReference type="PANTHER" id="PTHR48094:SF11">
    <property type="entry name" value="GLUTATHIONE-INDEPENDENT GLYOXALASE HSP31-RELATED"/>
    <property type="match status" value="1"/>
</dbReference>
<reference evidence="6" key="1">
    <citation type="journal article" date="2019" name="Int. J. Syst. Evol. Microbiol.">
        <title>The Global Catalogue of Microorganisms (GCM) 10K type strain sequencing project: providing services to taxonomists for standard genome sequencing and annotation.</title>
        <authorList>
            <consortium name="The Broad Institute Genomics Platform"/>
            <consortium name="The Broad Institute Genome Sequencing Center for Infectious Disease"/>
            <person name="Wu L."/>
            <person name="Ma J."/>
        </authorList>
    </citation>
    <scope>NUCLEOTIDE SEQUENCE [LARGE SCALE GENOMIC DNA]</scope>
    <source>
        <strain evidence="6">JCM 15503</strain>
    </source>
</reference>
<dbReference type="SUPFAM" id="SSF52317">
    <property type="entry name" value="Class I glutamine amidotransferase-like"/>
    <property type="match status" value="1"/>
</dbReference>
<keyword evidence="1" id="KW-0346">Stress response</keyword>
<dbReference type="EMBL" id="BAAAEW010000023">
    <property type="protein sequence ID" value="GAA0757490.1"/>
    <property type="molecule type" value="Genomic_DNA"/>
</dbReference>
<dbReference type="InterPro" id="IPR029062">
    <property type="entry name" value="Class_I_gatase-like"/>
</dbReference>
<organism evidence="5 6">
    <name type="scientific">Ideonella azotifigens</name>
    <dbReference type="NCBI Taxonomy" id="513160"/>
    <lineage>
        <taxon>Bacteria</taxon>
        <taxon>Pseudomonadati</taxon>
        <taxon>Pseudomonadota</taxon>
        <taxon>Betaproteobacteria</taxon>
        <taxon>Burkholderiales</taxon>
        <taxon>Sphaerotilaceae</taxon>
        <taxon>Ideonella</taxon>
    </lineage>
</organism>
<comment type="caution">
    <text evidence="5">The sequence shown here is derived from an EMBL/GenBank/DDBJ whole genome shotgun (WGS) entry which is preliminary data.</text>
</comment>
<accession>A0ABP3VFE3</accession>
<proteinExistence type="inferred from homology"/>
<dbReference type="RefSeq" id="WP_141291087.1">
    <property type="nucleotide sequence ID" value="NZ_BAAAEW010000023.1"/>
</dbReference>
<evidence type="ECO:0000256" key="3">
    <source>
        <dbReference type="ARBA" id="ARBA00038493"/>
    </source>
</evidence>
<comment type="similarity">
    <text evidence="3">Belongs to the peptidase C56 family. HSP31-like subfamily.</text>
</comment>
<evidence type="ECO:0000313" key="6">
    <source>
        <dbReference type="Proteomes" id="UP001500279"/>
    </source>
</evidence>
<evidence type="ECO:0000313" key="5">
    <source>
        <dbReference type="EMBL" id="GAA0757490.1"/>
    </source>
</evidence>
<dbReference type="PANTHER" id="PTHR48094">
    <property type="entry name" value="PROTEIN/NUCLEIC ACID DEGLYCASE DJ-1-RELATED"/>
    <property type="match status" value="1"/>
</dbReference>
<evidence type="ECO:0000256" key="2">
    <source>
        <dbReference type="ARBA" id="ARBA00023239"/>
    </source>
</evidence>
<feature type="domain" description="DJ-1/PfpI" evidence="4">
    <location>
        <begin position="29"/>
        <end position="218"/>
    </location>
</feature>
<keyword evidence="6" id="KW-1185">Reference proteome</keyword>
<dbReference type="Gene3D" id="3.40.50.880">
    <property type="match status" value="1"/>
</dbReference>
<dbReference type="CDD" id="cd03141">
    <property type="entry name" value="GATase1_Hsp31_like"/>
    <property type="match status" value="1"/>
</dbReference>
<dbReference type="Pfam" id="PF01965">
    <property type="entry name" value="DJ-1_PfpI"/>
    <property type="match status" value="1"/>
</dbReference>
<dbReference type="InterPro" id="IPR002818">
    <property type="entry name" value="DJ-1/PfpI"/>
</dbReference>